<gene>
    <name evidence="3" type="ORF">CVLEPA_LOCUS1289</name>
</gene>
<feature type="compositionally biased region" description="Low complexity" evidence="1">
    <location>
        <begin position="707"/>
        <end position="724"/>
    </location>
</feature>
<feature type="compositionally biased region" description="Polar residues" evidence="1">
    <location>
        <begin position="812"/>
        <end position="821"/>
    </location>
</feature>
<feature type="compositionally biased region" description="Basic and acidic residues" evidence="1">
    <location>
        <begin position="630"/>
        <end position="640"/>
    </location>
</feature>
<dbReference type="PROSITE" id="PS00028">
    <property type="entry name" value="ZINC_FINGER_C2H2_1"/>
    <property type="match status" value="1"/>
</dbReference>
<feature type="compositionally biased region" description="Polar residues" evidence="1">
    <location>
        <begin position="955"/>
        <end position="967"/>
    </location>
</feature>
<feature type="compositionally biased region" description="Polar residues" evidence="1">
    <location>
        <begin position="423"/>
        <end position="438"/>
    </location>
</feature>
<feature type="region of interest" description="Disordered" evidence="1">
    <location>
        <begin position="357"/>
        <end position="446"/>
    </location>
</feature>
<proteinExistence type="predicted"/>
<feature type="compositionally biased region" description="Basic residues" evidence="1">
    <location>
        <begin position="765"/>
        <end position="774"/>
    </location>
</feature>
<feature type="region of interest" description="Disordered" evidence="1">
    <location>
        <begin position="922"/>
        <end position="968"/>
    </location>
</feature>
<dbReference type="InterPro" id="IPR013087">
    <property type="entry name" value="Znf_C2H2_type"/>
</dbReference>
<feature type="region of interest" description="Disordered" evidence="1">
    <location>
        <begin position="797"/>
        <end position="821"/>
    </location>
</feature>
<name>A0ABP0F1L0_CLALP</name>
<dbReference type="Proteomes" id="UP001642483">
    <property type="component" value="Unassembled WGS sequence"/>
</dbReference>
<protein>
    <recommendedName>
        <fullName evidence="2">C2H2-type domain-containing protein</fullName>
    </recommendedName>
</protein>
<feature type="compositionally biased region" description="Basic and acidic residues" evidence="1">
    <location>
        <begin position="597"/>
        <end position="624"/>
    </location>
</feature>
<feature type="region of interest" description="Disordered" evidence="1">
    <location>
        <begin position="630"/>
        <end position="649"/>
    </location>
</feature>
<comment type="caution">
    <text evidence="3">The sequence shown here is derived from an EMBL/GenBank/DDBJ whole genome shotgun (WGS) entry which is preliminary data.</text>
</comment>
<evidence type="ECO:0000256" key="1">
    <source>
        <dbReference type="SAM" id="MobiDB-lite"/>
    </source>
</evidence>
<feature type="compositionally biased region" description="Polar residues" evidence="1">
    <location>
        <begin position="360"/>
        <end position="370"/>
    </location>
</feature>
<evidence type="ECO:0000313" key="3">
    <source>
        <dbReference type="EMBL" id="CAK8672330.1"/>
    </source>
</evidence>
<accession>A0ABP0F1L0</accession>
<dbReference type="EMBL" id="CAWYQH010000001">
    <property type="protein sequence ID" value="CAK8672330.1"/>
    <property type="molecule type" value="Genomic_DNA"/>
</dbReference>
<reference evidence="3 4" key="1">
    <citation type="submission" date="2024-02" db="EMBL/GenBank/DDBJ databases">
        <authorList>
            <person name="Daric V."/>
            <person name="Darras S."/>
        </authorList>
    </citation>
    <scope>NUCLEOTIDE SEQUENCE [LARGE SCALE GENOMIC DNA]</scope>
</reference>
<organism evidence="3 4">
    <name type="scientific">Clavelina lepadiformis</name>
    <name type="common">Light-bulb sea squirt</name>
    <name type="synonym">Ascidia lepadiformis</name>
    <dbReference type="NCBI Taxonomy" id="159417"/>
    <lineage>
        <taxon>Eukaryota</taxon>
        <taxon>Metazoa</taxon>
        <taxon>Chordata</taxon>
        <taxon>Tunicata</taxon>
        <taxon>Ascidiacea</taxon>
        <taxon>Aplousobranchia</taxon>
        <taxon>Clavelinidae</taxon>
        <taxon>Clavelina</taxon>
    </lineage>
</organism>
<evidence type="ECO:0000259" key="2">
    <source>
        <dbReference type="PROSITE" id="PS00028"/>
    </source>
</evidence>
<feature type="compositionally biased region" description="Low complexity" evidence="1">
    <location>
        <begin position="566"/>
        <end position="584"/>
    </location>
</feature>
<feature type="region of interest" description="Disordered" evidence="1">
    <location>
        <begin position="563"/>
        <end position="624"/>
    </location>
</feature>
<feature type="region of interest" description="Disordered" evidence="1">
    <location>
        <begin position="765"/>
        <end position="785"/>
    </location>
</feature>
<feature type="compositionally biased region" description="Polar residues" evidence="1">
    <location>
        <begin position="208"/>
        <end position="222"/>
    </location>
</feature>
<evidence type="ECO:0000313" key="4">
    <source>
        <dbReference type="Proteomes" id="UP001642483"/>
    </source>
</evidence>
<feature type="domain" description="C2H2-type" evidence="2">
    <location>
        <begin position="104"/>
        <end position="126"/>
    </location>
</feature>
<feature type="region of interest" description="Disordered" evidence="1">
    <location>
        <begin position="208"/>
        <end position="242"/>
    </location>
</feature>
<feature type="compositionally biased region" description="Basic and acidic residues" evidence="1">
    <location>
        <begin position="375"/>
        <end position="387"/>
    </location>
</feature>
<feature type="compositionally biased region" description="Low complexity" evidence="1">
    <location>
        <begin position="939"/>
        <end position="954"/>
    </location>
</feature>
<feature type="region of interest" description="Disordered" evidence="1">
    <location>
        <begin position="695"/>
        <end position="727"/>
    </location>
</feature>
<keyword evidence="4" id="KW-1185">Reference proteome</keyword>
<sequence>MISVMNLHEKNMTAKEHSNYISNMMLPEMVQATRQQPLGPDCIISNKEVTDQTLLNSMHYYWYISHEKGCVECIMKKSRIQENVTASDPRCVITRKHRRFEAYCCMICRSNFVTIVQALLHLKAIHRPTSKILIQDKDIFRNIDKAMEVPPVPLPWHIAKKLVEHEKTPTDMGSTPTFVIPPGALSTGSSATFEDGSAVTSNVQNLQLAPSKGQSHSPSYKQTSEKFEHQSPSAENAESPPNPMVCIITAIAEEFQKQISQLTFNDDCSQANVKFVDGTNVVAKTPDLTKNSTSEFLDPILEETANTELKFSLQHDDVPQYDESDVKYVTLRANKPSLAKALFTNAISHGTKALVEKVQASPTHSTSSSEIDSELPERAVPEVHSPETKTSVMKPFVNRPVKSVRFQLGAPDSSDDETPDTPNQDSVIPSGNEANATTGDGEGSRNVVDDLISTASKGRIPFLPPTSPSTTSPSMTAFMPTPVLPLVGSSPALSSLVQINSGSKTKTNPLTRVQSWSPSLGGTSFSVASMRRPYTARGFTYAEKIELMKQQNDYDAEFTTKHIRKSTSSPTSSVVSPSYVQSSQMDTLGTNVVNAGKKSEGNHRISSEPRVHNQDSGSDGERDIHDEYTSRHADDEHNSDSDDSPPTLLGSVNAMAAAYSTLLRSGLRTSAIFPSEYYGSGEWATTAMETLKSLQSSIKSTEENTNRIPSRLSTSSTSPTSNITVKQELSDPPHSFAVHVKEHNESLSDDNSISQAARNKQFKVKFSASRKRCKSNNESNMPAADIPSFMSTVSKRRKLHEKASESDVDAVSISTDSESSVDMNYSSSIKTETSDEVSLRLSKAKVHKAVERLSSQHSANKPLSPLLTNAEREFLQPKKDRVVSTVKSSAFPVKSVETNIEKPLTNNPGLISHLTSKSMGSKCSSDPALSMSSRSNNCVTTSSASRSMLSSRVSNLPQDSKYSNSSPAHVEGMLAKSGDSLSFMDNVMLRDFENRKTILTKLQTPGGSAAGERRPEESKMHMPEVFRNCIETRVKIQLIDKVHVCKVCGYSVVTTNPSNTVEVDKTLQAHVMEHSLKELYATGYEMGKW</sequence>